<dbReference type="InterPro" id="IPR044851">
    <property type="entry name" value="Wax_synthase"/>
</dbReference>
<feature type="region of interest" description="Disordered" evidence="1">
    <location>
        <begin position="112"/>
        <end position="150"/>
    </location>
</feature>
<protein>
    <recommendedName>
        <fullName evidence="5">Wax synthase domain-containing protein</fullName>
    </recommendedName>
</protein>
<dbReference type="Proteomes" id="UP000092666">
    <property type="component" value="Unassembled WGS sequence"/>
</dbReference>
<feature type="region of interest" description="Disordered" evidence="1">
    <location>
        <begin position="481"/>
        <end position="504"/>
    </location>
</feature>
<evidence type="ECO:0008006" key="5">
    <source>
        <dbReference type="Google" id="ProtNLM"/>
    </source>
</evidence>
<dbReference type="EMBL" id="KI669500">
    <property type="protein sequence ID" value="OCF35136.1"/>
    <property type="molecule type" value="Genomic_DNA"/>
</dbReference>
<accession>A0A1B9GVU0</accession>
<evidence type="ECO:0000313" key="4">
    <source>
        <dbReference type="Proteomes" id="UP000092666"/>
    </source>
</evidence>
<dbReference type="STRING" id="1296120.A0A1B9GVU0"/>
<dbReference type="AlphaFoldDB" id="A0A1B9GVU0"/>
<feature type="region of interest" description="Disordered" evidence="1">
    <location>
        <begin position="360"/>
        <end position="398"/>
    </location>
</feature>
<dbReference type="PANTHER" id="PTHR31595">
    <property type="entry name" value="LONG-CHAIN-ALCOHOL O-FATTY-ACYLTRANSFERASE 3-RELATED"/>
    <property type="match status" value="1"/>
</dbReference>
<organism evidence="3 4">
    <name type="scientific">Kwoniella heveanensis BCC8398</name>
    <dbReference type="NCBI Taxonomy" id="1296120"/>
    <lineage>
        <taxon>Eukaryota</taxon>
        <taxon>Fungi</taxon>
        <taxon>Dikarya</taxon>
        <taxon>Basidiomycota</taxon>
        <taxon>Agaricomycotina</taxon>
        <taxon>Tremellomycetes</taxon>
        <taxon>Tremellales</taxon>
        <taxon>Cryptococcaceae</taxon>
        <taxon>Kwoniella</taxon>
    </lineage>
</organism>
<feature type="transmembrane region" description="Helical" evidence="2">
    <location>
        <begin position="333"/>
        <end position="354"/>
    </location>
</feature>
<feature type="transmembrane region" description="Helical" evidence="2">
    <location>
        <begin position="258"/>
        <end position="277"/>
    </location>
</feature>
<feature type="compositionally biased region" description="Pro residues" evidence="1">
    <location>
        <begin position="387"/>
        <end position="396"/>
    </location>
</feature>
<feature type="compositionally biased region" description="Low complexity" evidence="1">
    <location>
        <begin position="485"/>
        <end position="499"/>
    </location>
</feature>
<feature type="compositionally biased region" description="Low complexity" evidence="1">
    <location>
        <begin position="114"/>
        <end position="125"/>
    </location>
</feature>
<keyword evidence="4" id="KW-1185">Reference proteome</keyword>
<gene>
    <name evidence="3" type="ORF">I316_03177</name>
</gene>
<reference evidence="3 4" key="1">
    <citation type="submission" date="2013-07" db="EMBL/GenBank/DDBJ databases">
        <title>The Genome Sequence of Cryptococcus heveanensis BCC8398.</title>
        <authorList>
            <consortium name="The Broad Institute Genome Sequencing Platform"/>
            <person name="Cuomo C."/>
            <person name="Litvintseva A."/>
            <person name="Chen Y."/>
            <person name="Heitman J."/>
            <person name="Sun S."/>
            <person name="Springer D."/>
            <person name="Dromer F."/>
            <person name="Young S.K."/>
            <person name="Zeng Q."/>
            <person name="Gargeya S."/>
            <person name="Fitzgerald M."/>
            <person name="Abouelleil A."/>
            <person name="Alvarado L."/>
            <person name="Berlin A.M."/>
            <person name="Chapman S.B."/>
            <person name="Dewar J."/>
            <person name="Goldberg J."/>
            <person name="Griggs A."/>
            <person name="Gujja S."/>
            <person name="Hansen M."/>
            <person name="Howarth C."/>
            <person name="Imamovic A."/>
            <person name="Larimer J."/>
            <person name="McCowan C."/>
            <person name="Murphy C."/>
            <person name="Pearson M."/>
            <person name="Priest M."/>
            <person name="Roberts A."/>
            <person name="Saif S."/>
            <person name="Shea T."/>
            <person name="Sykes S."/>
            <person name="Wortman J."/>
            <person name="Nusbaum C."/>
            <person name="Birren B."/>
        </authorList>
    </citation>
    <scope>NUCLEOTIDE SEQUENCE [LARGE SCALE GENOMIC DNA]</scope>
    <source>
        <strain evidence="3 4">BCC8398</strain>
    </source>
</reference>
<reference evidence="4" key="2">
    <citation type="submission" date="2013-12" db="EMBL/GenBank/DDBJ databases">
        <title>Evolution of pathogenesis and genome organization in the Tremellales.</title>
        <authorList>
            <person name="Cuomo C."/>
            <person name="Litvintseva A."/>
            <person name="Heitman J."/>
            <person name="Chen Y."/>
            <person name="Sun S."/>
            <person name="Springer D."/>
            <person name="Dromer F."/>
            <person name="Young S."/>
            <person name="Zeng Q."/>
            <person name="Chapman S."/>
            <person name="Gujja S."/>
            <person name="Saif S."/>
            <person name="Birren B."/>
        </authorList>
    </citation>
    <scope>NUCLEOTIDE SEQUENCE [LARGE SCALE GENOMIC DNA]</scope>
    <source>
        <strain evidence="4">BCC8398</strain>
    </source>
</reference>
<dbReference type="PANTHER" id="PTHR31595:SF57">
    <property type="entry name" value="OS04G0481900 PROTEIN"/>
    <property type="match status" value="1"/>
</dbReference>
<dbReference type="GO" id="GO:0006629">
    <property type="term" value="P:lipid metabolic process"/>
    <property type="evidence" value="ECO:0007669"/>
    <property type="project" value="InterPro"/>
</dbReference>
<feature type="transmembrane region" description="Helical" evidence="2">
    <location>
        <begin position="78"/>
        <end position="100"/>
    </location>
</feature>
<proteinExistence type="predicted"/>
<dbReference type="GO" id="GO:0008374">
    <property type="term" value="F:O-acyltransferase activity"/>
    <property type="evidence" value="ECO:0007669"/>
    <property type="project" value="InterPro"/>
</dbReference>
<keyword evidence="2" id="KW-0812">Transmembrane</keyword>
<sequence>MLDVTRIPLDPLFALLPKTHPQTEKDILLGLATIGFVQLLLATPYTPGWRLFRAAVGAPIACGLFGWVIVAAVDVYDINQWGVAILSASFIFKVFEYFLFFPPEEHCHRLVPRSSSRSTKSSGHSNGDTPTSKLKARSEDTTSVGVNETQEEEALVPEPVPAGFTWAKLCWAASLWFSYRGIGWNYVCPLPRSAYQPPYTRQSSRKAFLIKQLKMWVFGYLVDDFFRAYRNCSSAAPFFSGLPGIAPPYSSLTQYERAIYSIAVVVRVWFGLINSHIGWSMGMVILGGILGWETEMFAPWGWPPLFGGLVELWKHPGLSTMWSRTWQGYNRRWLYVLGWIGIGENILGFTHTGISSHPTIPPKAPSDLTSSTAVNTPHPSGHVSPSHPLPTTPPKLPTKRMSTKLMLQNLVKSFVVFTLSGLHHDVGSLACLIKNHPPGAPIYTHHLFRLTAFFVLQPVGLTIEALVKTLWRSWKAKAHPEWKKTPTPTSSSDSSPKSSNALSGGEPAWLIRTERILGFAWTWIWLGWTARWFVEGMAQLGNYRRGEGREEFWSLFGGLIYGKWYI</sequence>
<evidence type="ECO:0000256" key="2">
    <source>
        <dbReference type="SAM" id="Phobius"/>
    </source>
</evidence>
<feature type="compositionally biased region" description="Low complexity" evidence="1">
    <location>
        <begin position="377"/>
        <end position="386"/>
    </location>
</feature>
<keyword evidence="2" id="KW-1133">Transmembrane helix</keyword>
<dbReference type="OrthoDB" id="1077582at2759"/>
<feature type="transmembrane region" description="Helical" evidence="2">
    <location>
        <begin position="52"/>
        <end position="72"/>
    </location>
</feature>
<keyword evidence="2" id="KW-0472">Membrane</keyword>
<name>A0A1B9GVU0_9TREE</name>
<feature type="transmembrane region" description="Helical" evidence="2">
    <location>
        <begin position="27"/>
        <end position="45"/>
    </location>
</feature>
<feature type="transmembrane region" description="Helical" evidence="2">
    <location>
        <begin position="297"/>
        <end position="313"/>
    </location>
</feature>
<evidence type="ECO:0000256" key="1">
    <source>
        <dbReference type="SAM" id="MobiDB-lite"/>
    </source>
</evidence>
<evidence type="ECO:0000313" key="3">
    <source>
        <dbReference type="EMBL" id="OCF35136.1"/>
    </source>
</evidence>